<name>A0A2N0NKE1_9GLOM</name>
<reference evidence="1 2" key="2">
    <citation type="submission" date="2017-09" db="EMBL/GenBank/DDBJ databases">
        <title>Extensive intraspecific genome diversity in a model arbuscular mycorrhizal fungus.</title>
        <authorList>
            <person name="Chen E.C."/>
            <person name="Morin E."/>
            <person name="Beaudet D."/>
            <person name="Noel J."/>
            <person name="Ndikumana S."/>
            <person name="Charron P."/>
            <person name="St-Onge C."/>
            <person name="Giorgi J."/>
            <person name="Grigoriev I.V."/>
            <person name="Roux C."/>
            <person name="Martin F.M."/>
            <person name="Corradi N."/>
        </authorList>
    </citation>
    <scope>NUCLEOTIDE SEQUENCE [LARGE SCALE GENOMIC DNA]</scope>
    <source>
        <strain evidence="1 2">A5</strain>
    </source>
</reference>
<protein>
    <submittedName>
        <fullName evidence="1">Uncharacterized protein</fullName>
    </submittedName>
</protein>
<proteinExistence type="predicted"/>
<feature type="non-terminal residue" evidence="1">
    <location>
        <position position="68"/>
    </location>
</feature>
<accession>A0A2N0NKE1</accession>
<comment type="caution">
    <text evidence="1">The sequence shown here is derived from an EMBL/GenBank/DDBJ whole genome shotgun (WGS) entry which is preliminary data.</text>
</comment>
<organism evidence="1 2">
    <name type="scientific">Rhizophagus irregularis</name>
    <dbReference type="NCBI Taxonomy" id="588596"/>
    <lineage>
        <taxon>Eukaryota</taxon>
        <taxon>Fungi</taxon>
        <taxon>Fungi incertae sedis</taxon>
        <taxon>Mucoromycota</taxon>
        <taxon>Glomeromycotina</taxon>
        <taxon>Glomeromycetes</taxon>
        <taxon>Glomerales</taxon>
        <taxon>Glomeraceae</taxon>
        <taxon>Rhizophagus</taxon>
    </lineage>
</organism>
<dbReference type="EMBL" id="LLXJ01005221">
    <property type="protein sequence ID" value="PKB95037.1"/>
    <property type="molecule type" value="Genomic_DNA"/>
</dbReference>
<reference evidence="1 2" key="1">
    <citation type="submission" date="2016-04" db="EMBL/GenBank/DDBJ databases">
        <title>Genome analyses suggest a sexual origin of heterokaryosis in a supposedly ancient asexual fungus.</title>
        <authorList>
            <person name="Ropars J."/>
            <person name="Sedzielewska K."/>
            <person name="Noel J."/>
            <person name="Charron P."/>
            <person name="Farinelli L."/>
            <person name="Marton T."/>
            <person name="Kruger M."/>
            <person name="Pelin A."/>
            <person name="Brachmann A."/>
            <person name="Corradi N."/>
        </authorList>
    </citation>
    <scope>NUCLEOTIDE SEQUENCE [LARGE SCALE GENOMIC DNA]</scope>
    <source>
        <strain evidence="1 2">A5</strain>
    </source>
</reference>
<evidence type="ECO:0000313" key="1">
    <source>
        <dbReference type="EMBL" id="PKB95037.1"/>
    </source>
</evidence>
<sequence>MAKLKVCDWGSLDESLIQIRIARLERLLPIAISYGLEQKDSVTKQLLDHNTGKPIEDPTVNLTDILND</sequence>
<dbReference type="AlphaFoldDB" id="A0A2N0NKE1"/>
<dbReference type="Proteomes" id="UP000232722">
    <property type="component" value="Unassembled WGS sequence"/>
</dbReference>
<gene>
    <name evidence="1" type="ORF">RhiirA5_437504</name>
</gene>
<evidence type="ECO:0000313" key="2">
    <source>
        <dbReference type="Proteomes" id="UP000232722"/>
    </source>
</evidence>